<dbReference type="EMBL" id="JAAGNZ010000009">
    <property type="protein sequence ID" value="NEU70811.1"/>
    <property type="molecule type" value="Genomic_DNA"/>
</dbReference>
<dbReference type="Proteomes" id="UP000477386">
    <property type="component" value="Unassembled WGS sequence"/>
</dbReference>
<comment type="caution">
    <text evidence="1">The sequence shown here is derived from an EMBL/GenBank/DDBJ whole genome shotgun (WGS) entry which is preliminary data.</text>
</comment>
<dbReference type="AlphaFoldDB" id="A0A6M0IT66"/>
<evidence type="ECO:0000313" key="2">
    <source>
        <dbReference type="Proteomes" id="UP000477386"/>
    </source>
</evidence>
<organism evidence="1 2">
    <name type="scientific">Spirosoma agri</name>
    <dbReference type="NCBI Taxonomy" id="1987381"/>
    <lineage>
        <taxon>Bacteria</taxon>
        <taxon>Pseudomonadati</taxon>
        <taxon>Bacteroidota</taxon>
        <taxon>Cytophagia</taxon>
        <taxon>Cytophagales</taxon>
        <taxon>Cytophagaceae</taxon>
        <taxon>Spirosoma</taxon>
    </lineage>
</organism>
<protein>
    <submittedName>
        <fullName evidence="1">Uncharacterized protein</fullName>
    </submittedName>
</protein>
<proteinExistence type="predicted"/>
<accession>A0A6M0IT66</accession>
<gene>
    <name evidence="1" type="ORF">GK091_28360</name>
</gene>
<dbReference type="RefSeq" id="WP_164044124.1">
    <property type="nucleotide sequence ID" value="NZ_JAAGNZ010000009.1"/>
</dbReference>
<keyword evidence="2" id="KW-1185">Reference proteome</keyword>
<name>A0A6M0IT66_9BACT</name>
<reference evidence="1 2" key="1">
    <citation type="submission" date="2020-02" db="EMBL/GenBank/DDBJ databases">
        <title>Draft genome sequence of two Spirosoma agri KCTC 52727 and Spirosoma terrae KCTC 52035.</title>
        <authorList>
            <person name="Rojas J."/>
            <person name="Ambika Manirajan B."/>
            <person name="Ratering S."/>
            <person name="Suarez C."/>
            <person name="Schnell S."/>
        </authorList>
    </citation>
    <scope>NUCLEOTIDE SEQUENCE [LARGE SCALE GENOMIC DNA]</scope>
    <source>
        <strain evidence="1 2">KCTC 52727</strain>
    </source>
</reference>
<sequence>MQTPYEYLQAQFVAQKPLMETEEGGYLVAELNLIDEDTTNFTFTLEGYGIMAGQTLEGSVEDSDDPNYPGTYNFVAGNADENKPVHQNYSHDNVMLFFSQGVTV</sequence>
<evidence type="ECO:0000313" key="1">
    <source>
        <dbReference type="EMBL" id="NEU70811.1"/>
    </source>
</evidence>